<reference evidence="1" key="1">
    <citation type="submission" date="2020-03" db="EMBL/GenBank/DDBJ databases">
        <authorList>
            <person name="Weist P."/>
        </authorList>
    </citation>
    <scope>NUCLEOTIDE SEQUENCE</scope>
</reference>
<proteinExistence type="predicted"/>
<name>A0A9N7VR17_PLEPL</name>
<gene>
    <name evidence="1" type="ORF">PLEPLA_LOCUS40551</name>
</gene>
<sequence length="110" mass="12400">MIAVQSGVGLGTENRFQYNRYLPGPKCNTDFCASFRCLSQLKTEVFVPPASSHFHSFLHRKWHLPSGPCMSQARLPVDKLLSPRWPRYTCIKASVQVWEDLLARPLPGAG</sequence>
<keyword evidence="2" id="KW-1185">Reference proteome</keyword>
<evidence type="ECO:0000313" key="2">
    <source>
        <dbReference type="Proteomes" id="UP001153269"/>
    </source>
</evidence>
<protein>
    <submittedName>
        <fullName evidence="1">Uncharacterized protein</fullName>
    </submittedName>
</protein>
<comment type="caution">
    <text evidence="1">The sequence shown here is derived from an EMBL/GenBank/DDBJ whole genome shotgun (WGS) entry which is preliminary data.</text>
</comment>
<dbReference type="Proteomes" id="UP001153269">
    <property type="component" value="Unassembled WGS sequence"/>
</dbReference>
<dbReference type="EMBL" id="CADEAL010004144">
    <property type="protein sequence ID" value="CAB1452801.1"/>
    <property type="molecule type" value="Genomic_DNA"/>
</dbReference>
<accession>A0A9N7VR17</accession>
<dbReference type="AlphaFoldDB" id="A0A9N7VR17"/>
<evidence type="ECO:0000313" key="1">
    <source>
        <dbReference type="EMBL" id="CAB1452801.1"/>
    </source>
</evidence>
<organism evidence="1 2">
    <name type="scientific">Pleuronectes platessa</name>
    <name type="common">European plaice</name>
    <dbReference type="NCBI Taxonomy" id="8262"/>
    <lineage>
        <taxon>Eukaryota</taxon>
        <taxon>Metazoa</taxon>
        <taxon>Chordata</taxon>
        <taxon>Craniata</taxon>
        <taxon>Vertebrata</taxon>
        <taxon>Euteleostomi</taxon>
        <taxon>Actinopterygii</taxon>
        <taxon>Neopterygii</taxon>
        <taxon>Teleostei</taxon>
        <taxon>Neoteleostei</taxon>
        <taxon>Acanthomorphata</taxon>
        <taxon>Carangaria</taxon>
        <taxon>Pleuronectiformes</taxon>
        <taxon>Pleuronectoidei</taxon>
        <taxon>Pleuronectidae</taxon>
        <taxon>Pleuronectes</taxon>
    </lineage>
</organism>